<keyword evidence="4" id="KW-1185">Reference proteome</keyword>
<dbReference type="PANTHER" id="PTHR22946:SF9">
    <property type="entry name" value="POLYKETIDE TRANSFERASE AF380"/>
    <property type="match status" value="1"/>
</dbReference>
<dbReference type="InterPro" id="IPR041127">
    <property type="entry name" value="PET_hydrolase/cutinase-like"/>
</dbReference>
<dbReference type="PANTHER" id="PTHR22946">
    <property type="entry name" value="DIENELACTONE HYDROLASE DOMAIN-CONTAINING PROTEIN-RELATED"/>
    <property type="match status" value="1"/>
</dbReference>
<dbReference type="SUPFAM" id="SSF53474">
    <property type="entry name" value="alpha/beta-Hydrolases"/>
    <property type="match status" value="1"/>
</dbReference>
<organism evidence="3 4">
    <name type="scientific">Ostreobium quekettii</name>
    <dbReference type="NCBI Taxonomy" id="121088"/>
    <lineage>
        <taxon>Eukaryota</taxon>
        <taxon>Viridiplantae</taxon>
        <taxon>Chlorophyta</taxon>
        <taxon>core chlorophytes</taxon>
        <taxon>Ulvophyceae</taxon>
        <taxon>TCBD clade</taxon>
        <taxon>Bryopsidales</taxon>
        <taxon>Ostreobineae</taxon>
        <taxon>Ostreobiaceae</taxon>
        <taxon>Ostreobium</taxon>
    </lineage>
</organism>
<name>A0A8S1JGR6_9CHLO</name>
<dbReference type="EMBL" id="CAJHUC010002150">
    <property type="protein sequence ID" value="CAD7703303.1"/>
    <property type="molecule type" value="Genomic_DNA"/>
</dbReference>
<evidence type="ECO:0000256" key="1">
    <source>
        <dbReference type="ARBA" id="ARBA00022801"/>
    </source>
</evidence>
<dbReference type="InterPro" id="IPR050261">
    <property type="entry name" value="FrsA_esterase"/>
</dbReference>
<dbReference type="AlphaFoldDB" id="A0A8S1JGR6"/>
<accession>A0A8S1JGR6</accession>
<dbReference type="Proteomes" id="UP000708148">
    <property type="component" value="Unassembled WGS sequence"/>
</dbReference>
<evidence type="ECO:0000313" key="3">
    <source>
        <dbReference type="EMBL" id="CAD7703303.1"/>
    </source>
</evidence>
<proteinExistence type="predicted"/>
<evidence type="ECO:0000259" key="2">
    <source>
        <dbReference type="Pfam" id="PF12740"/>
    </source>
</evidence>
<comment type="caution">
    <text evidence="3">The sequence shown here is derived from an EMBL/GenBank/DDBJ whole genome shotgun (WGS) entry which is preliminary data.</text>
</comment>
<sequence>MTVVLGDQCAHYFTTTMQPVCYVGPGFHWHRCCEAVRTFIDDGKCLCEPRVIGDMRGSGRSLAVQITRLCKYDFPLPWNVQKTLELDVCKPYVAASTKGSWNSTFFVRKGSNESDNLLAQQQGIDASKIPSFDDIFEPPPPGPFRTAVAKVVVERDTPSVLKNMKSSATHFGADVYYPVDPLPGGPGSKKVVGRRRVAAGGPFPLVVFSPGYQGVPGHFRRTLDHLASQGVVVISQYSTSHLRVDINRKKMEAWREDMLHMVQFLSRKGGDPESFLSGGVDPSRIGFAGHSFGAGMALSAAALAREERGMNVSAVVPVSAACLIMGNSCEMPSEATPKLHGVKALFIVGSEDRITPPRSTEWFYGLMPEDSEADLMYLEGATHCLFEAEPKNWPNTNSQCGRGSASPQESIRRMAIAMADFFREHFEAAS</sequence>
<gene>
    <name evidence="3" type="ORF">OSTQU699_LOCUS8660</name>
</gene>
<dbReference type="GO" id="GO:0016788">
    <property type="term" value="F:hydrolase activity, acting on ester bonds"/>
    <property type="evidence" value="ECO:0007669"/>
    <property type="project" value="UniProtKB-ARBA"/>
</dbReference>
<keyword evidence="1" id="KW-0378">Hydrolase</keyword>
<reference evidence="3" key="1">
    <citation type="submission" date="2020-12" db="EMBL/GenBank/DDBJ databases">
        <authorList>
            <person name="Iha C."/>
        </authorList>
    </citation>
    <scope>NUCLEOTIDE SEQUENCE</scope>
</reference>
<feature type="domain" description="PET hydrolase/cutinase-like" evidence="2">
    <location>
        <begin position="199"/>
        <end position="388"/>
    </location>
</feature>
<protein>
    <recommendedName>
        <fullName evidence="2">PET hydrolase/cutinase-like domain-containing protein</fullName>
    </recommendedName>
</protein>
<evidence type="ECO:0000313" key="4">
    <source>
        <dbReference type="Proteomes" id="UP000708148"/>
    </source>
</evidence>
<dbReference type="Gene3D" id="3.40.50.1820">
    <property type="entry name" value="alpha/beta hydrolase"/>
    <property type="match status" value="1"/>
</dbReference>
<dbReference type="Pfam" id="PF12740">
    <property type="entry name" value="PETase"/>
    <property type="match status" value="1"/>
</dbReference>
<dbReference type="OrthoDB" id="571599at2759"/>
<dbReference type="InterPro" id="IPR029058">
    <property type="entry name" value="AB_hydrolase_fold"/>
</dbReference>